<proteinExistence type="predicted"/>
<accession>A0A3P6TID5</accession>
<dbReference type="InterPro" id="IPR004101">
    <property type="entry name" value="Mur_ligase_C"/>
</dbReference>
<dbReference type="GO" id="GO:0005524">
    <property type="term" value="F:ATP binding"/>
    <property type="evidence" value="ECO:0007669"/>
    <property type="project" value="InterPro"/>
</dbReference>
<reference evidence="3 4" key="1">
    <citation type="submission" date="2018-11" db="EMBL/GenBank/DDBJ databases">
        <authorList>
            <consortium name="Pathogen Informatics"/>
        </authorList>
    </citation>
    <scope>NUCLEOTIDE SEQUENCE [LARGE SCALE GENOMIC DNA]</scope>
</reference>
<dbReference type="InterPro" id="IPR013221">
    <property type="entry name" value="Mur_ligase_cen"/>
</dbReference>
<dbReference type="InterPro" id="IPR036565">
    <property type="entry name" value="Mur-like_cat_sf"/>
</dbReference>
<dbReference type="PANTHER" id="PTHR23135:SF4">
    <property type="entry name" value="UDP-N-ACETYLMURAMOYL-L-ALANYL-D-GLUTAMATE--2,6-DIAMINOPIMELATE LIGASE MURE HOMOLOG, CHLOROPLASTIC"/>
    <property type="match status" value="1"/>
</dbReference>
<feature type="domain" description="Mur ligase central" evidence="2">
    <location>
        <begin position="5"/>
        <end position="73"/>
    </location>
</feature>
<evidence type="ECO:0000313" key="3">
    <source>
        <dbReference type="EMBL" id="VDK65758.1"/>
    </source>
</evidence>
<dbReference type="Proteomes" id="UP000271889">
    <property type="component" value="Unassembled WGS sequence"/>
</dbReference>
<gene>
    <name evidence="3" type="ORF">CGOC_LOCUS6076</name>
</gene>
<dbReference type="SUPFAM" id="SSF53244">
    <property type="entry name" value="MurD-like peptide ligases, peptide-binding domain"/>
    <property type="match status" value="1"/>
</dbReference>
<dbReference type="Gene3D" id="3.40.1190.10">
    <property type="entry name" value="Mur-like, catalytic domain"/>
    <property type="match status" value="1"/>
</dbReference>
<evidence type="ECO:0000259" key="2">
    <source>
        <dbReference type="Pfam" id="PF08245"/>
    </source>
</evidence>
<dbReference type="GO" id="GO:0016881">
    <property type="term" value="F:acid-amino acid ligase activity"/>
    <property type="evidence" value="ECO:0007669"/>
    <property type="project" value="InterPro"/>
</dbReference>
<protein>
    <recommendedName>
        <fullName evidence="5">Mur ligase C-terminal domain-containing protein</fullName>
    </recommendedName>
</protein>
<dbReference type="SUPFAM" id="SSF53623">
    <property type="entry name" value="MurD-like peptide ligases, catalytic domain"/>
    <property type="match status" value="1"/>
</dbReference>
<dbReference type="PANTHER" id="PTHR23135">
    <property type="entry name" value="MUR LIGASE FAMILY MEMBER"/>
    <property type="match status" value="1"/>
</dbReference>
<dbReference type="InterPro" id="IPR036615">
    <property type="entry name" value="Mur_ligase_C_dom_sf"/>
</dbReference>
<dbReference type="Pfam" id="PF08245">
    <property type="entry name" value="Mur_ligase_M"/>
    <property type="match status" value="1"/>
</dbReference>
<dbReference type="AlphaFoldDB" id="A0A3P6TID5"/>
<name>A0A3P6TID5_CYLGO</name>
<dbReference type="EMBL" id="UYRV01019218">
    <property type="protein sequence ID" value="VDK65758.1"/>
    <property type="molecule type" value="Genomic_DNA"/>
</dbReference>
<dbReference type="Gene3D" id="3.90.190.20">
    <property type="entry name" value="Mur ligase, C-terminal domain"/>
    <property type="match status" value="1"/>
</dbReference>
<evidence type="ECO:0000259" key="1">
    <source>
        <dbReference type="Pfam" id="PF02875"/>
    </source>
</evidence>
<evidence type="ECO:0000313" key="4">
    <source>
        <dbReference type="Proteomes" id="UP000271889"/>
    </source>
</evidence>
<keyword evidence="4" id="KW-1185">Reference proteome</keyword>
<evidence type="ECO:0008006" key="5">
    <source>
        <dbReference type="Google" id="ProtNLM"/>
    </source>
</evidence>
<feature type="domain" description="Mur ligase C-terminal" evidence="1">
    <location>
        <begin position="94"/>
        <end position="215"/>
    </location>
</feature>
<sequence length="263" mass="28423">MSAAQRANRVVTFSAAGPQPIDGIVPDIWANDITASTECLTFLAHTPKGEQRIQVGIGGDFNIENALAALAAAELCGASLKEIGSGLANTTVPGRMKIVESADKRITAIVDYAHNELSFTKLFAFLKKQFPEHVWVSVFGVPGDKAEKRRQQLPGIAAEYCDHIIFTEDDPGHERVEDICADLARHLPSGTSYEIVPDRAAAIQHAISWIDAHAGDDCRAILAVLGKGQEATQHRGSEFITTTPDQQVIDHVLATRQAHRATL</sequence>
<dbReference type="Pfam" id="PF02875">
    <property type="entry name" value="Mur_ligase_C"/>
    <property type="match status" value="1"/>
</dbReference>
<organism evidence="3 4">
    <name type="scientific">Cylicostephanus goldi</name>
    <name type="common">Nematode worm</name>
    <dbReference type="NCBI Taxonomy" id="71465"/>
    <lineage>
        <taxon>Eukaryota</taxon>
        <taxon>Metazoa</taxon>
        <taxon>Ecdysozoa</taxon>
        <taxon>Nematoda</taxon>
        <taxon>Chromadorea</taxon>
        <taxon>Rhabditida</taxon>
        <taxon>Rhabditina</taxon>
        <taxon>Rhabditomorpha</taxon>
        <taxon>Strongyloidea</taxon>
        <taxon>Strongylidae</taxon>
        <taxon>Cylicostephanus</taxon>
    </lineage>
</organism>